<evidence type="ECO:0000256" key="3">
    <source>
        <dbReference type="ARBA" id="ARBA00022801"/>
    </source>
</evidence>
<dbReference type="InterPro" id="IPR034193">
    <property type="entry name" value="PCSK9_ProteinaseK-like"/>
</dbReference>
<keyword evidence="10" id="KW-1185">Reference proteome</keyword>
<evidence type="ECO:0008006" key="11">
    <source>
        <dbReference type="Google" id="ProtNLM"/>
    </source>
</evidence>
<protein>
    <recommendedName>
        <fullName evidence="11">Peptidase S8/S53 domain-containing protein</fullName>
    </recommendedName>
</protein>
<feature type="active site" description="Charge relay system" evidence="5">
    <location>
        <position position="206"/>
    </location>
</feature>
<feature type="signal peptide" evidence="6">
    <location>
        <begin position="1"/>
        <end position="18"/>
    </location>
</feature>
<keyword evidence="4 5" id="KW-0720">Serine protease</keyword>
<dbReference type="PROSITE" id="PS51892">
    <property type="entry name" value="SUBTILASE"/>
    <property type="match status" value="1"/>
</dbReference>
<keyword evidence="3 5" id="KW-0378">Hydrolase</keyword>
<dbReference type="InterPro" id="IPR036852">
    <property type="entry name" value="Peptidase_S8/S53_dom_sf"/>
</dbReference>
<dbReference type="PROSITE" id="PS00136">
    <property type="entry name" value="SUBTILASE_ASP"/>
    <property type="match status" value="1"/>
</dbReference>
<dbReference type="PANTHER" id="PTHR43806">
    <property type="entry name" value="PEPTIDASE S8"/>
    <property type="match status" value="1"/>
</dbReference>
<evidence type="ECO:0000259" key="8">
    <source>
        <dbReference type="Pfam" id="PF05922"/>
    </source>
</evidence>
<keyword evidence="2 5" id="KW-0645">Protease</keyword>
<dbReference type="InterPro" id="IPR000209">
    <property type="entry name" value="Peptidase_S8/S53_dom"/>
</dbReference>
<evidence type="ECO:0000259" key="7">
    <source>
        <dbReference type="Pfam" id="PF00082"/>
    </source>
</evidence>
<dbReference type="Pfam" id="PF05922">
    <property type="entry name" value="Inhibitor_I9"/>
    <property type="match status" value="1"/>
</dbReference>
<dbReference type="InterPro" id="IPR050131">
    <property type="entry name" value="Peptidase_S8_subtilisin-like"/>
</dbReference>
<feature type="chain" id="PRO_5009163127" description="Peptidase S8/S53 domain-containing protein" evidence="6">
    <location>
        <begin position="19"/>
        <end position="420"/>
    </location>
</feature>
<dbReference type="Gene3D" id="3.40.50.200">
    <property type="entry name" value="Peptidase S8/S53 domain"/>
    <property type="match status" value="1"/>
</dbReference>
<evidence type="ECO:0000256" key="4">
    <source>
        <dbReference type="ARBA" id="ARBA00022825"/>
    </source>
</evidence>
<evidence type="ECO:0000313" key="10">
    <source>
        <dbReference type="Proteomes" id="UP000095023"/>
    </source>
</evidence>
<dbReference type="PROSITE" id="PS00137">
    <property type="entry name" value="SUBTILASE_HIS"/>
    <property type="match status" value="1"/>
</dbReference>
<proteinExistence type="inferred from homology"/>
<organism evidence="9 10">
    <name type="scientific">Tortispora caseinolytica NRRL Y-17796</name>
    <dbReference type="NCBI Taxonomy" id="767744"/>
    <lineage>
        <taxon>Eukaryota</taxon>
        <taxon>Fungi</taxon>
        <taxon>Dikarya</taxon>
        <taxon>Ascomycota</taxon>
        <taxon>Saccharomycotina</taxon>
        <taxon>Trigonopsidomycetes</taxon>
        <taxon>Trigonopsidales</taxon>
        <taxon>Trigonopsidaceae</taxon>
        <taxon>Tortispora</taxon>
    </lineage>
</organism>
<evidence type="ECO:0000256" key="2">
    <source>
        <dbReference type="ARBA" id="ARBA00022670"/>
    </source>
</evidence>
<reference evidence="10" key="1">
    <citation type="submission" date="2016-02" db="EMBL/GenBank/DDBJ databases">
        <title>Comparative genomics of biotechnologically important yeasts.</title>
        <authorList>
            <consortium name="DOE Joint Genome Institute"/>
            <person name="Riley R."/>
            <person name="Haridas S."/>
            <person name="Wolfe K.H."/>
            <person name="Lopes M.R."/>
            <person name="Hittinger C.T."/>
            <person name="Goker M."/>
            <person name="Salamov A."/>
            <person name="Wisecaver J."/>
            <person name="Long T.M."/>
            <person name="Aerts A.L."/>
            <person name="Barry K."/>
            <person name="Choi C."/>
            <person name="Clum A."/>
            <person name="Coughlan A.Y."/>
            <person name="Deshpande S."/>
            <person name="Douglass A.P."/>
            <person name="Hanson S.J."/>
            <person name="Klenk H.-P."/>
            <person name="Labutti K."/>
            <person name="Lapidus A."/>
            <person name="Lindquist E."/>
            <person name="Lipzen A."/>
            <person name="Meier-Kolthoff J.P."/>
            <person name="Ohm R.A."/>
            <person name="Otillar R.P."/>
            <person name="Pangilinan J."/>
            <person name="Peng Y."/>
            <person name="Rokas A."/>
            <person name="Rosa C.A."/>
            <person name="Scheuner C."/>
            <person name="Sibirny A.A."/>
            <person name="Slot J.C."/>
            <person name="Stielow J.B."/>
            <person name="Sun H."/>
            <person name="Kurtzman C.P."/>
            <person name="Blackwell M."/>
            <person name="Jeffries T.W."/>
            <person name="Grigoriev I.V."/>
        </authorList>
    </citation>
    <scope>NUCLEOTIDE SEQUENCE [LARGE SCALE GENOMIC DNA]</scope>
    <source>
        <strain evidence="10">NRRL Y-17796</strain>
    </source>
</reference>
<dbReference type="CDD" id="cd04077">
    <property type="entry name" value="Peptidases_S8_PCSK9_ProteinaseK_like"/>
    <property type="match status" value="1"/>
</dbReference>
<dbReference type="InterPro" id="IPR015500">
    <property type="entry name" value="Peptidase_S8_subtilisin-rel"/>
</dbReference>
<keyword evidence="6" id="KW-0732">Signal</keyword>
<evidence type="ECO:0000313" key="9">
    <source>
        <dbReference type="EMBL" id="ODV89168.1"/>
    </source>
</evidence>
<feature type="active site" description="Charge relay system" evidence="5">
    <location>
        <position position="173"/>
    </location>
</feature>
<gene>
    <name evidence="9" type="ORF">CANCADRAFT_134505</name>
</gene>
<dbReference type="PRINTS" id="PR00723">
    <property type="entry name" value="SUBTILISIN"/>
</dbReference>
<dbReference type="GO" id="GO:0004252">
    <property type="term" value="F:serine-type endopeptidase activity"/>
    <property type="evidence" value="ECO:0007669"/>
    <property type="project" value="UniProtKB-UniRule"/>
</dbReference>
<dbReference type="InterPro" id="IPR010259">
    <property type="entry name" value="S8pro/Inhibitor_I9"/>
</dbReference>
<dbReference type="Proteomes" id="UP000095023">
    <property type="component" value="Unassembled WGS sequence"/>
</dbReference>
<evidence type="ECO:0000256" key="1">
    <source>
        <dbReference type="ARBA" id="ARBA00011073"/>
    </source>
</evidence>
<dbReference type="OrthoDB" id="206201at2759"/>
<dbReference type="EMBL" id="KV453843">
    <property type="protein sequence ID" value="ODV89168.1"/>
    <property type="molecule type" value="Genomic_DNA"/>
</dbReference>
<dbReference type="PANTHER" id="PTHR43806:SF11">
    <property type="entry name" value="CEREVISIN-RELATED"/>
    <property type="match status" value="1"/>
</dbReference>
<dbReference type="AlphaFoldDB" id="A0A1E4TBZ9"/>
<feature type="domain" description="Inhibitor I9" evidence="8">
    <location>
        <begin position="31"/>
        <end position="110"/>
    </location>
</feature>
<comment type="similarity">
    <text evidence="1 5">Belongs to the peptidase S8 family.</text>
</comment>
<accession>A0A1E4TBZ9</accession>
<evidence type="ECO:0000256" key="6">
    <source>
        <dbReference type="SAM" id="SignalP"/>
    </source>
</evidence>
<dbReference type="InterPro" id="IPR023827">
    <property type="entry name" value="Peptidase_S8_Asp-AS"/>
</dbReference>
<name>A0A1E4TBZ9_9ASCO</name>
<feature type="domain" description="Peptidase S8/S53" evidence="7">
    <location>
        <begin position="164"/>
        <end position="376"/>
    </location>
</feature>
<sequence length="420" mass="45398">MFSSQILLFSLLLWSSIAESLAIPRSNDPRKYIVQLSSSTNLLSHIRNNSFLTHAGTAGIGKENLQGTDGTIERVYSIGNFTAYLGSFNADIAKELSASADVKQLFPDDMFRVGIEDINLEYGQAVKQSGIYEQQAPASWGLASISSKDLFWDDATYKAPLPLGRGVKVYVVDTGVYTEHPEFEDNRAVKGANFVSDESDEDLNGHGTFVSGIIAGALSGIAKDAKIIAVKAFNSRGFSSYSSILAAFEWIYNNHNSADRALINYSAGGRDPYGIMDPIIEELFSVGLNFVRAAGNEGVDACSYIGYNELAITAGSFDINGNRDDFSNYGECVDIWAPGKQIISANSRYKDGDSYFTTKSGSSFSCAHVSGVAAVFLVHGVFPQGLKSSVLGFGIRNQLGRMDTSDTNLRLYNNLDGFSG</sequence>
<evidence type="ECO:0000256" key="5">
    <source>
        <dbReference type="PROSITE-ProRule" id="PRU01240"/>
    </source>
</evidence>
<dbReference type="SUPFAM" id="SSF52743">
    <property type="entry name" value="Subtilisin-like"/>
    <property type="match status" value="1"/>
</dbReference>
<dbReference type="InterPro" id="IPR022398">
    <property type="entry name" value="Peptidase_S8_His-AS"/>
</dbReference>
<dbReference type="Pfam" id="PF00082">
    <property type="entry name" value="Peptidase_S8"/>
    <property type="match status" value="1"/>
</dbReference>
<feature type="active site" description="Charge relay system" evidence="5">
    <location>
        <position position="363"/>
    </location>
</feature>
<dbReference type="GO" id="GO:0006508">
    <property type="term" value="P:proteolysis"/>
    <property type="evidence" value="ECO:0007669"/>
    <property type="project" value="UniProtKB-KW"/>
</dbReference>